<dbReference type="Proteomes" id="UP000186817">
    <property type="component" value="Unassembled WGS sequence"/>
</dbReference>
<gene>
    <name evidence="2" type="ORF">AK812_SmicGene11869</name>
</gene>
<protein>
    <submittedName>
        <fullName evidence="2">Uncharacterized protein</fullName>
    </submittedName>
</protein>
<evidence type="ECO:0000256" key="1">
    <source>
        <dbReference type="SAM" id="MobiDB-lite"/>
    </source>
</evidence>
<dbReference type="EMBL" id="LSRX01000197">
    <property type="protein sequence ID" value="OLQ04992.1"/>
    <property type="molecule type" value="Genomic_DNA"/>
</dbReference>
<evidence type="ECO:0000313" key="3">
    <source>
        <dbReference type="Proteomes" id="UP000186817"/>
    </source>
</evidence>
<sequence length="323" mass="34487">MQDISCAGLTGREYLAADMLPLSLAFSLSKTQDNAKAALETLQKAFAEAVVSAHYEAGTSSALQPRNRLDISASPAARTNNHNPTAAALQHIIDKAQARLASTREHIYISYYDIQRDIDVVLAWLNTFVNNLQHGGATASSSAAIPSADSSTLQAVTGAMPALAGALYGMQHTAGNEHWQNIAEIMMMLQTVHNGGSVSHPANVIAANRGTLTSNLAGERRFNRVNTVHAALLAALEEVEELMQPAGTTALPLQSSAAGDQEEPLQTGGRQPNNEWWLQERHHGLGNAPGTDLRSPSEALESDSSTSHRRRRMHAAFAEDGGN</sequence>
<evidence type="ECO:0000313" key="2">
    <source>
        <dbReference type="EMBL" id="OLQ04992.1"/>
    </source>
</evidence>
<dbReference type="AlphaFoldDB" id="A0A1Q9EC54"/>
<feature type="region of interest" description="Disordered" evidence="1">
    <location>
        <begin position="254"/>
        <end position="323"/>
    </location>
</feature>
<name>A0A1Q9EC54_SYMMI</name>
<organism evidence="2 3">
    <name type="scientific">Symbiodinium microadriaticum</name>
    <name type="common">Dinoflagellate</name>
    <name type="synonym">Zooxanthella microadriatica</name>
    <dbReference type="NCBI Taxonomy" id="2951"/>
    <lineage>
        <taxon>Eukaryota</taxon>
        <taxon>Sar</taxon>
        <taxon>Alveolata</taxon>
        <taxon>Dinophyceae</taxon>
        <taxon>Suessiales</taxon>
        <taxon>Symbiodiniaceae</taxon>
        <taxon>Symbiodinium</taxon>
    </lineage>
</organism>
<comment type="caution">
    <text evidence="2">The sequence shown here is derived from an EMBL/GenBank/DDBJ whole genome shotgun (WGS) entry which is preliminary data.</text>
</comment>
<reference evidence="2 3" key="1">
    <citation type="submission" date="2016-02" db="EMBL/GenBank/DDBJ databases">
        <title>Genome analysis of coral dinoflagellate symbionts highlights evolutionary adaptations to a symbiotic lifestyle.</title>
        <authorList>
            <person name="Aranda M."/>
            <person name="Li Y."/>
            <person name="Liew Y.J."/>
            <person name="Baumgarten S."/>
            <person name="Simakov O."/>
            <person name="Wilson M."/>
            <person name="Piel J."/>
            <person name="Ashoor H."/>
            <person name="Bougouffa S."/>
            <person name="Bajic V.B."/>
            <person name="Ryu T."/>
            <person name="Ravasi T."/>
            <person name="Bayer T."/>
            <person name="Micklem G."/>
            <person name="Kim H."/>
            <person name="Bhak J."/>
            <person name="Lajeunesse T.C."/>
            <person name="Voolstra C.R."/>
        </authorList>
    </citation>
    <scope>NUCLEOTIDE SEQUENCE [LARGE SCALE GENOMIC DNA]</scope>
    <source>
        <strain evidence="2 3">CCMP2467</strain>
    </source>
</reference>
<accession>A0A1Q9EC54</accession>
<dbReference type="OrthoDB" id="10630864at2759"/>
<keyword evidence="3" id="KW-1185">Reference proteome</keyword>
<proteinExistence type="predicted"/>